<dbReference type="PROSITE" id="PS50932">
    <property type="entry name" value="HTH_LACI_2"/>
    <property type="match status" value="1"/>
</dbReference>
<dbReference type="PANTHER" id="PTHR30146:SF33">
    <property type="entry name" value="TRANSCRIPTIONAL REGULATOR"/>
    <property type="match status" value="1"/>
</dbReference>
<evidence type="ECO:0000313" key="5">
    <source>
        <dbReference type="EMBL" id="CAD7044702.1"/>
    </source>
</evidence>
<dbReference type="CDD" id="cd01575">
    <property type="entry name" value="PBP1_GntR"/>
    <property type="match status" value="1"/>
</dbReference>
<keyword evidence="1" id="KW-0805">Transcription regulation</keyword>
<name>A0ABM8PRM3_9HYPH</name>
<dbReference type="CDD" id="cd01392">
    <property type="entry name" value="HTH_LacI"/>
    <property type="match status" value="1"/>
</dbReference>
<dbReference type="SMART" id="SM00354">
    <property type="entry name" value="HTH_LACI"/>
    <property type="match status" value="1"/>
</dbReference>
<evidence type="ECO:0000313" key="6">
    <source>
        <dbReference type="Proteomes" id="UP000601041"/>
    </source>
</evidence>
<dbReference type="Pfam" id="PF00356">
    <property type="entry name" value="LacI"/>
    <property type="match status" value="1"/>
</dbReference>
<dbReference type="GO" id="GO:0003677">
    <property type="term" value="F:DNA binding"/>
    <property type="evidence" value="ECO:0007669"/>
    <property type="project" value="UniProtKB-KW"/>
</dbReference>
<dbReference type="SUPFAM" id="SSF47413">
    <property type="entry name" value="lambda repressor-like DNA-binding domains"/>
    <property type="match status" value="1"/>
</dbReference>
<evidence type="ECO:0000256" key="3">
    <source>
        <dbReference type="ARBA" id="ARBA00023163"/>
    </source>
</evidence>
<dbReference type="Gene3D" id="3.40.50.2300">
    <property type="match status" value="2"/>
</dbReference>
<keyword evidence="3" id="KW-0804">Transcription</keyword>
<sequence length="340" mass="36065">MSQPVSPINSPVRLQEVAQAAGVSAVTVSRCISNPDRVSRKTREHVLAIAAELGYIPNRQASSLASARTRVIGVVVPTSANPIHSMVMQGAADVLEPAGYQILLGHSHFSVDAECDLVRTFLGHRVDGILLTGKDHSPDCVDLLRRSGTPVVEMFDYNPEPLDMSVGSSNVDAGAALGRYLIGKGRRHLAFVGHIGLDDSRMADRLAGLRLATEEAGLDAPVAYEITATPGTGQGGEIIGTIIREHPQTDAVVFAGHYVAVGAIRHALDLHLDIPGRVAIAGFGDSIVSGWIRPGLTTIRFPVRETGMEAGRMLLARLAGKTPSGRVTRLGFEIISRESA</sequence>
<reference evidence="5 6" key="1">
    <citation type="submission" date="2020-11" db="EMBL/GenBank/DDBJ databases">
        <authorList>
            <person name="Lassalle F."/>
        </authorList>
    </citation>
    <scope>NUCLEOTIDE SEQUENCE [LARGE SCALE GENOMIC DNA]</scope>
    <source>
        <strain evidence="5 6">AB21</strain>
    </source>
</reference>
<proteinExistence type="predicted"/>
<organism evidence="5 6">
    <name type="scientific">Pseudorhizobium halotolerans</name>
    <dbReference type="NCBI Taxonomy" id="1233081"/>
    <lineage>
        <taxon>Bacteria</taxon>
        <taxon>Pseudomonadati</taxon>
        <taxon>Pseudomonadota</taxon>
        <taxon>Alphaproteobacteria</taxon>
        <taxon>Hyphomicrobiales</taxon>
        <taxon>Rhizobiaceae</taxon>
        <taxon>Rhizobium/Agrobacterium group</taxon>
        <taxon>Pseudorhizobium</taxon>
    </lineage>
</organism>
<dbReference type="Proteomes" id="UP000601041">
    <property type="component" value="Unassembled WGS sequence"/>
</dbReference>
<comment type="caution">
    <text evidence="5">The sequence shown here is derived from an EMBL/GenBank/DDBJ whole genome shotgun (WGS) entry which is preliminary data.</text>
</comment>
<evidence type="ECO:0000259" key="4">
    <source>
        <dbReference type="PROSITE" id="PS50932"/>
    </source>
</evidence>
<dbReference type="Gene3D" id="1.10.260.40">
    <property type="entry name" value="lambda repressor-like DNA-binding domains"/>
    <property type="match status" value="1"/>
</dbReference>
<dbReference type="Pfam" id="PF13377">
    <property type="entry name" value="Peripla_BP_3"/>
    <property type="match status" value="1"/>
</dbReference>
<protein>
    <submittedName>
        <fullName evidence="5">LacI family DNA-binding transcriptional regulator</fullName>
    </submittedName>
</protein>
<dbReference type="InterPro" id="IPR046335">
    <property type="entry name" value="LacI/GalR-like_sensor"/>
</dbReference>
<dbReference type="SUPFAM" id="SSF53822">
    <property type="entry name" value="Periplasmic binding protein-like I"/>
    <property type="match status" value="1"/>
</dbReference>
<feature type="domain" description="HTH lacI-type" evidence="4">
    <location>
        <begin position="12"/>
        <end position="66"/>
    </location>
</feature>
<gene>
    <name evidence="5" type="ORF">RHAB21_03479</name>
</gene>
<dbReference type="InterPro" id="IPR010982">
    <property type="entry name" value="Lambda_DNA-bd_dom_sf"/>
</dbReference>
<dbReference type="RefSeq" id="WP_142588644.1">
    <property type="nucleotide sequence ID" value="NZ_CABFWE030000007.1"/>
</dbReference>
<evidence type="ECO:0000256" key="1">
    <source>
        <dbReference type="ARBA" id="ARBA00023015"/>
    </source>
</evidence>
<accession>A0ABM8PRM3</accession>
<dbReference type="PANTHER" id="PTHR30146">
    <property type="entry name" value="LACI-RELATED TRANSCRIPTIONAL REPRESSOR"/>
    <property type="match status" value="1"/>
</dbReference>
<dbReference type="InterPro" id="IPR000843">
    <property type="entry name" value="HTH_LacI"/>
</dbReference>
<keyword evidence="6" id="KW-1185">Reference proteome</keyword>
<dbReference type="EMBL" id="CABFWE030000007">
    <property type="protein sequence ID" value="CAD7044702.1"/>
    <property type="molecule type" value="Genomic_DNA"/>
</dbReference>
<dbReference type="InterPro" id="IPR028082">
    <property type="entry name" value="Peripla_BP_I"/>
</dbReference>
<evidence type="ECO:0000256" key="2">
    <source>
        <dbReference type="ARBA" id="ARBA00023125"/>
    </source>
</evidence>
<keyword evidence="2 5" id="KW-0238">DNA-binding</keyword>